<dbReference type="AlphaFoldDB" id="A0A6I4HZ19"/>
<dbReference type="Pfam" id="PF11188">
    <property type="entry name" value="DUF2975"/>
    <property type="match status" value="1"/>
</dbReference>
<dbReference type="EMBL" id="CP066775">
    <property type="protein sequence ID" value="QQL48261.1"/>
    <property type="molecule type" value="Genomic_DNA"/>
</dbReference>
<gene>
    <name evidence="1" type="ORF">GO620_008610</name>
</gene>
<dbReference type="Proteomes" id="UP000429232">
    <property type="component" value="Chromosome"/>
</dbReference>
<dbReference type="InterPro" id="IPR021354">
    <property type="entry name" value="DUF2975"/>
</dbReference>
<dbReference type="KEGG" id="mgik:GO620_008610"/>
<proteinExistence type="predicted"/>
<keyword evidence="2" id="KW-1185">Reference proteome</keyword>
<protein>
    <submittedName>
        <fullName evidence="1">DUF2975 domain-containing protein</fullName>
    </submittedName>
</protein>
<name>A0A6I4HZ19_9SPHI</name>
<dbReference type="RefSeq" id="WP_157524260.1">
    <property type="nucleotide sequence ID" value="NZ_CP066775.1"/>
</dbReference>
<sequence>MKRISTVFLQGVLVLIGVITLTILIVFPTREGRAADLDLFHIYADPFILFVYASSSAFFTGLYKAFKLLGYIGRNRVFSTDAVLALRSIKLCSLALAGCILLTAVFIRIFHAKGDDPAGFMMLCMTTAFATIVVATAAAVFEKVLQSAIDIKSENDLTI</sequence>
<evidence type="ECO:0000313" key="2">
    <source>
        <dbReference type="Proteomes" id="UP000429232"/>
    </source>
</evidence>
<evidence type="ECO:0000313" key="1">
    <source>
        <dbReference type="EMBL" id="QQL48261.1"/>
    </source>
</evidence>
<accession>A0A6I4HZ19</accession>
<organism evidence="1 2">
    <name type="scientific">Mucilaginibacter ginkgonis</name>
    <dbReference type="NCBI Taxonomy" id="2682091"/>
    <lineage>
        <taxon>Bacteria</taxon>
        <taxon>Pseudomonadati</taxon>
        <taxon>Bacteroidota</taxon>
        <taxon>Sphingobacteriia</taxon>
        <taxon>Sphingobacteriales</taxon>
        <taxon>Sphingobacteriaceae</taxon>
        <taxon>Mucilaginibacter</taxon>
    </lineage>
</organism>
<reference evidence="1 2" key="1">
    <citation type="submission" date="2020-12" db="EMBL/GenBank/DDBJ databases">
        <title>HMF7856_wgs.fasta genome submission.</title>
        <authorList>
            <person name="Kang H."/>
            <person name="Kim H."/>
            <person name="Joh K."/>
        </authorList>
    </citation>
    <scope>NUCLEOTIDE SEQUENCE [LARGE SCALE GENOMIC DNA]</scope>
    <source>
        <strain evidence="1 2">HMF7856</strain>
    </source>
</reference>